<evidence type="ECO:0000256" key="7">
    <source>
        <dbReference type="ARBA" id="ARBA00022723"/>
    </source>
</evidence>
<evidence type="ECO:0000256" key="2">
    <source>
        <dbReference type="ARBA" id="ARBA00004167"/>
    </source>
</evidence>
<dbReference type="Proteomes" id="UP000594263">
    <property type="component" value="Unplaced"/>
</dbReference>
<keyword evidence="12 15" id="KW-0472">Membrane</keyword>
<dbReference type="SUPFAM" id="SSF57850">
    <property type="entry name" value="RING/U-box"/>
    <property type="match status" value="1"/>
</dbReference>
<evidence type="ECO:0000256" key="14">
    <source>
        <dbReference type="PROSITE-ProRule" id="PRU00175"/>
    </source>
</evidence>
<dbReference type="SMART" id="SM00184">
    <property type="entry name" value="RING"/>
    <property type="match status" value="1"/>
</dbReference>
<dbReference type="CDD" id="cd16461">
    <property type="entry name" value="RING-H2_EL5-like"/>
    <property type="match status" value="1"/>
</dbReference>
<evidence type="ECO:0000256" key="12">
    <source>
        <dbReference type="ARBA" id="ARBA00023136"/>
    </source>
</evidence>
<evidence type="ECO:0000256" key="5">
    <source>
        <dbReference type="ARBA" id="ARBA00022679"/>
    </source>
</evidence>
<dbReference type="Pfam" id="PF13639">
    <property type="entry name" value="zf-RING_2"/>
    <property type="match status" value="1"/>
</dbReference>
<comment type="pathway">
    <text evidence="3">Protein modification; protein ubiquitination.</text>
</comment>
<proteinExistence type="inferred from homology"/>
<evidence type="ECO:0000256" key="8">
    <source>
        <dbReference type="ARBA" id="ARBA00022771"/>
    </source>
</evidence>
<comment type="catalytic activity">
    <reaction evidence="1">
        <text>S-ubiquitinyl-[E2 ubiquitin-conjugating enzyme]-L-cysteine + [acceptor protein]-L-lysine = [E2 ubiquitin-conjugating enzyme]-L-cysteine + N(6)-ubiquitinyl-[acceptor protein]-L-lysine.</text>
        <dbReference type="EC" id="2.3.2.27"/>
    </reaction>
</comment>
<keyword evidence="9" id="KW-0833">Ubl conjugation pathway</keyword>
<dbReference type="GO" id="GO:0061630">
    <property type="term" value="F:ubiquitin protein ligase activity"/>
    <property type="evidence" value="ECO:0007669"/>
    <property type="project" value="UniProtKB-EC"/>
</dbReference>
<dbReference type="PANTHER" id="PTHR45768">
    <property type="entry name" value="E3 UBIQUITIN-PROTEIN LIGASE RNF13-LIKE"/>
    <property type="match status" value="1"/>
</dbReference>
<dbReference type="Gramene" id="Kaladp0019s0015.1.v1.1">
    <property type="protein sequence ID" value="Kaladp0019s0015.1.v1.1.CDS.1"/>
    <property type="gene ID" value="Kaladp0019s0015.v1.1"/>
</dbReference>
<evidence type="ECO:0000256" key="9">
    <source>
        <dbReference type="ARBA" id="ARBA00022786"/>
    </source>
</evidence>
<comment type="subcellular location">
    <subcellularLocation>
        <location evidence="2">Membrane</location>
        <topology evidence="2">Single-pass membrane protein</topology>
    </subcellularLocation>
</comment>
<dbReference type="Gene3D" id="3.30.40.10">
    <property type="entry name" value="Zinc/RING finger domain, C3HC4 (zinc finger)"/>
    <property type="match status" value="1"/>
</dbReference>
<evidence type="ECO:0000256" key="10">
    <source>
        <dbReference type="ARBA" id="ARBA00022833"/>
    </source>
</evidence>
<evidence type="ECO:0000313" key="17">
    <source>
        <dbReference type="EnsemblPlants" id="Kaladp0019s0015.1.v1.1.CDS.1"/>
    </source>
</evidence>
<dbReference type="InterPro" id="IPR001841">
    <property type="entry name" value="Znf_RING"/>
</dbReference>
<dbReference type="GO" id="GO:0016020">
    <property type="term" value="C:membrane"/>
    <property type="evidence" value="ECO:0007669"/>
    <property type="project" value="UniProtKB-SubCell"/>
</dbReference>
<keyword evidence="10" id="KW-0862">Zinc</keyword>
<dbReference type="OMA" id="HEPYDCA"/>
<feature type="domain" description="RING-type" evidence="16">
    <location>
        <begin position="108"/>
        <end position="150"/>
    </location>
</feature>
<evidence type="ECO:0000256" key="3">
    <source>
        <dbReference type="ARBA" id="ARBA00004906"/>
    </source>
</evidence>
<evidence type="ECO:0000256" key="15">
    <source>
        <dbReference type="SAM" id="Phobius"/>
    </source>
</evidence>
<dbReference type="EnsemblPlants" id="Kaladp0019s0015.1.v1.1">
    <property type="protein sequence ID" value="Kaladp0019s0015.1.v1.1.CDS.1"/>
    <property type="gene ID" value="Kaladp0019s0015.v1.1"/>
</dbReference>
<feature type="transmembrane region" description="Helical" evidence="15">
    <location>
        <begin position="23"/>
        <end position="44"/>
    </location>
</feature>
<keyword evidence="18" id="KW-1185">Reference proteome</keyword>
<dbReference type="EC" id="2.3.2.27" evidence="4"/>
<protein>
    <recommendedName>
        <fullName evidence="4">RING-type E3 ubiquitin transferase</fullName>
        <ecNumber evidence="4">2.3.2.27</ecNumber>
    </recommendedName>
</protein>
<dbReference type="GO" id="GO:0008270">
    <property type="term" value="F:zinc ion binding"/>
    <property type="evidence" value="ECO:0007669"/>
    <property type="project" value="UniProtKB-KW"/>
</dbReference>
<dbReference type="PANTHER" id="PTHR45768:SF18">
    <property type="entry name" value="RING-H2 FINGER PROTEIN ATL47-RELATED"/>
    <property type="match status" value="1"/>
</dbReference>
<keyword evidence="11 15" id="KW-1133">Transmembrane helix</keyword>
<dbReference type="InterPro" id="IPR013083">
    <property type="entry name" value="Znf_RING/FYVE/PHD"/>
</dbReference>
<keyword evidence="5" id="KW-0808">Transferase</keyword>
<dbReference type="GO" id="GO:0031625">
    <property type="term" value="F:ubiquitin protein ligase binding"/>
    <property type="evidence" value="ECO:0007669"/>
    <property type="project" value="TreeGrafter"/>
</dbReference>
<dbReference type="PROSITE" id="PS50089">
    <property type="entry name" value="ZF_RING_2"/>
    <property type="match status" value="1"/>
</dbReference>
<evidence type="ECO:0000256" key="11">
    <source>
        <dbReference type="ARBA" id="ARBA00022989"/>
    </source>
</evidence>
<keyword evidence="6 15" id="KW-0812">Transmembrane</keyword>
<keyword evidence="8 14" id="KW-0863">Zinc-finger</keyword>
<dbReference type="FunFam" id="3.30.40.10:FF:000187">
    <property type="entry name" value="E3 ubiquitin-protein ligase ATL6"/>
    <property type="match status" value="1"/>
</dbReference>
<name>A0A7N0T295_KALFE</name>
<keyword evidence="7" id="KW-0479">Metal-binding</keyword>
<evidence type="ECO:0000256" key="13">
    <source>
        <dbReference type="ARBA" id="ARBA00024209"/>
    </source>
</evidence>
<evidence type="ECO:0000256" key="6">
    <source>
        <dbReference type="ARBA" id="ARBA00022692"/>
    </source>
</evidence>
<evidence type="ECO:0000256" key="4">
    <source>
        <dbReference type="ARBA" id="ARBA00012483"/>
    </source>
</evidence>
<evidence type="ECO:0000313" key="18">
    <source>
        <dbReference type="Proteomes" id="UP000594263"/>
    </source>
</evidence>
<evidence type="ECO:0000256" key="1">
    <source>
        <dbReference type="ARBA" id="ARBA00000900"/>
    </source>
</evidence>
<organism evidence="17 18">
    <name type="scientific">Kalanchoe fedtschenkoi</name>
    <name type="common">Lavender scallops</name>
    <name type="synonym">South American air plant</name>
    <dbReference type="NCBI Taxonomy" id="63787"/>
    <lineage>
        <taxon>Eukaryota</taxon>
        <taxon>Viridiplantae</taxon>
        <taxon>Streptophyta</taxon>
        <taxon>Embryophyta</taxon>
        <taxon>Tracheophyta</taxon>
        <taxon>Spermatophyta</taxon>
        <taxon>Magnoliopsida</taxon>
        <taxon>eudicotyledons</taxon>
        <taxon>Gunneridae</taxon>
        <taxon>Pentapetalae</taxon>
        <taxon>Saxifragales</taxon>
        <taxon>Crassulaceae</taxon>
        <taxon>Kalanchoe</taxon>
    </lineage>
</organism>
<dbReference type="AlphaFoldDB" id="A0A7N0T295"/>
<accession>A0A7N0T295</accession>
<evidence type="ECO:0000259" key="16">
    <source>
        <dbReference type="PROSITE" id="PS50089"/>
    </source>
</evidence>
<comment type="similarity">
    <text evidence="13">Belongs to the RING-type zinc finger family. ATL subfamily.</text>
</comment>
<sequence length="330" mass="35862">MDQNGSVSTSPQPSSGARISPTVLIIIVVLAFLFFISGVLHLLVKFLAKRRSHPRAFHDNDVSESDALQRQLQQLFHLHDCGLDQAAIDALPVFLYKDVTGAHEPYDCAVCLSEFLLDDKLRLLPMCSHAFHIHCIDTWLLSSSTCPVCRNSLFAPGFSIENPIFEFADEDGPERSCSGRKALEIDQPAADDQELPVRLGKFRKLNDQAPSLASGLGETSGSDFGRRCYSMGSYQYVVGEPGLRVALPQGGLARTSSGRISLAGTAADSSSSFEDAEGKKICNAGKGESLSVSKIWMWPKANRLGSSSDLEMGVALPSLLNSDAPWMVRR</sequence>
<reference evidence="17" key="1">
    <citation type="submission" date="2021-01" db="UniProtKB">
        <authorList>
            <consortium name="EnsemblPlants"/>
        </authorList>
    </citation>
    <scope>IDENTIFICATION</scope>
</reference>